<evidence type="ECO:0000313" key="2">
    <source>
        <dbReference type="Proteomes" id="UP000076858"/>
    </source>
</evidence>
<feature type="non-terminal residue" evidence="1">
    <location>
        <position position="1"/>
    </location>
</feature>
<name>A0A164E298_9CRUS</name>
<dbReference type="PANTHER" id="PTHR31660">
    <property type="entry name" value="GAG-POL POLYPROTEIN-LIKE PROTEIN-RELATED"/>
    <property type="match status" value="1"/>
</dbReference>
<dbReference type="AlphaFoldDB" id="A0A164E298"/>
<reference evidence="1 2" key="1">
    <citation type="submission" date="2016-03" db="EMBL/GenBank/DDBJ databases">
        <title>EvidentialGene: Evidence-directed Construction of Genes on Genomes.</title>
        <authorList>
            <person name="Gilbert D.G."/>
            <person name="Choi J.-H."/>
            <person name="Mockaitis K."/>
            <person name="Colbourne J."/>
            <person name="Pfrender M."/>
        </authorList>
    </citation>
    <scope>NUCLEOTIDE SEQUENCE [LARGE SCALE GENOMIC DNA]</scope>
    <source>
        <strain evidence="1 2">Xinb3</strain>
        <tissue evidence="1">Complete organism</tissue>
    </source>
</reference>
<keyword evidence="2" id="KW-1185">Reference proteome</keyword>
<organism evidence="1 2">
    <name type="scientific">Daphnia magna</name>
    <dbReference type="NCBI Taxonomy" id="35525"/>
    <lineage>
        <taxon>Eukaryota</taxon>
        <taxon>Metazoa</taxon>
        <taxon>Ecdysozoa</taxon>
        <taxon>Arthropoda</taxon>
        <taxon>Crustacea</taxon>
        <taxon>Branchiopoda</taxon>
        <taxon>Diplostraca</taxon>
        <taxon>Cladocera</taxon>
        <taxon>Anomopoda</taxon>
        <taxon>Daphniidae</taxon>
        <taxon>Daphnia</taxon>
    </lineage>
</organism>
<sequence length="88" mass="10407">LPNSEAKALRLNFKPVFDSSFDLFCPKLDESMERKWLRAMNLPKLKDFQETMLKSIQYQMIDSMRPMLHAWNQMRVDDPLLNSVESSL</sequence>
<accession>A0A164E298</accession>
<feature type="non-terminal residue" evidence="1">
    <location>
        <position position="88"/>
    </location>
</feature>
<dbReference type="PANTHER" id="PTHR31660:SF76">
    <property type="entry name" value="CORE-BINDING (CB) DOMAIN-CONTAINING PROTEIN-RELATED"/>
    <property type="match status" value="1"/>
</dbReference>
<evidence type="ECO:0000313" key="1">
    <source>
        <dbReference type="EMBL" id="KZR96348.1"/>
    </source>
</evidence>
<dbReference type="Proteomes" id="UP000076858">
    <property type="component" value="Unassembled WGS sequence"/>
</dbReference>
<comment type="caution">
    <text evidence="1">The sequence shown here is derived from an EMBL/GenBank/DDBJ whole genome shotgun (WGS) entry which is preliminary data.</text>
</comment>
<proteinExistence type="predicted"/>
<dbReference type="OrthoDB" id="10426285at2759"/>
<gene>
    <name evidence="1" type="ORF">APZ42_009362</name>
</gene>
<protein>
    <submittedName>
        <fullName evidence="1">Uncharacterized protein</fullName>
    </submittedName>
</protein>
<dbReference type="EMBL" id="LRGB01025209">
    <property type="protein sequence ID" value="KZR96348.1"/>
    <property type="molecule type" value="Genomic_DNA"/>
</dbReference>